<gene>
    <name evidence="1" type="ORF">LHYA1_G007972</name>
</gene>
<dbReference type="InterPro" id="IPR027796">
    <property type="entry name" value="OTT_1508_deam-like"/>
</dbReference>
<evidence type="ECO:0000313" key="2">
    <source>
        <dbReference type="Proteomes" id="UP000431533"/>
    </source>
</evidence>
<dbReference type="Proteomes" id="UP000431533">
    <property type="component" value="Unassembled WGS sequence"/>
</dbReference>
<dbReference type="PANTHER" id="PTHR42037">
    <property type="match status" value="1"/>
</dbReference>
<proteinExistence type="predicted"/>
<dbReference type="OrthoDB" id="3251507at2759"/>
<dbReference type="EMBL" id="QGMH01000146">
    <property type="protein sequence ID" value="TVY24096.1"/>
    <property type="molecule type" value="Genomic_DNA"/>
</dbReference>
<comment type="caution">
    <text evidence="1">The sequence shown here is derived from an EMBL/GenBank/DDBJ whole genome shotgun (WGS) entry which is preliminary data.</text>
</comment>
<dbReference type="PANTHER" id="PTHR42037:SF1">
    <property type="match status" value="1"/>
</dbReference>
<name>A0A8H8QXY5_9HELO</name>
<evidence type="ECO:0000313" key="1">
    <source>
        <dbReference type="EMBL" id="TVY24096.1"/>
    </source>
</evidence>
<dbReference type="GeneID" id="41988170"/>
<accession>A0A8H8QXY5</accession>
<keyword evidence="2" id="KW-1185">Reference proteome</keyword>
<reference evidence="1 2" key="1">
    <citation type="submission" date="2018-05" db="EMBL/GenBank/DDBJ databases">
        <title>Genome sequencing and assembly of the regulated plant pathogen Lachnellula willkommii and related sister species for the development of diagnostic species identification markers.</title>
        <authorList>
            <person name="Giroux E."/>
            <person name="Bilodeau G."/>
        </authorList>
    </citation>
    <scope>NUCLEOTIDE SEQUENCE [LARGE SCALE GENOMIC DNA]</scope>
    <source>
        <strain evidence="1 2">CBS 185.66</strain>
    </source>
</reference>
<dbReference type="RefSeq" id="XP_031002884.1">
    <property type="nucleotide sequence ID" value="XM_031152895.1"/>
</dbReference>
<protein>
    <submittedName>
        <fullName evidence="1">Uncharacterized protein</fullName>
    </submittedName>
</protein>
<sequence>MPKKRKPISPNAPRLNPYQRILSRFYEPLILLCILGRTRGEHRLADFPRSSDVTSWPLKYVRRLFLNQLAFLCDYDTGGDSVTAISIQHTPQQRIFWIAANNSPCKKIIPFAQDSLLRLKCAAESRVAVDEAIDPFLAACIDHAKPRIKAYSHFFTIQLKACGENLENKAVEDQSYKLLLVWLKTFQSQSVKLEDLCKLAYNSRRCEEMRILKGLCGEAHSQPERNSLQAKCRLLRHYIGRLGQYMKVVKTLFRSAPCLLNLLDDFKICPISLPARTLPPSTDGKTNLDSIAVRMLPAQSPDLARYQLALFEMDTRFDIYAQYMEMYNEDNFKPRVHAEVQILDFFHNNALEFEESDIFVACSKPACYCCSLYFHHHPLRPVTPASHQTIHKNWRPPDFVPGNNTQRDILNKMIKDVRTEALHQIDQRRRNAKWHPDSTTGITESISHLLDQEHLFGVTDLSEDLEDISSEASSLSFDEETEGQDSNLLRELDEWEPSHIKQLCSDWEEDSDESGGVPVRL</sequence>
<dbReference type="AlphaFoldDB" id="A0A8H8QXY5"/>
<dbReference type="Pfam" id="PF14441">
    <property type="entry name" value="OTT_1508_deam"/>
    <property type="match status" value="1"/>
</dbReference>
<organism evidence="1 2">
    <name type="scientific">Lachnellula hyalina</name>
    <dbReference type="NCBI Taxonomy" id="1316788"/>
    <lineage>
        <taxon>Eukaryota</taxon>
        <taxon>Fungi</taxon>
        <taxon>Dikarya</taxon>
        <taxon>Ascomycota</taxon>
        <taxon>Pezizomycotina</taxon>
        <taxon>Leotiomycetes</taxon>
        <taxon>Helotiales</taxon>
        <taxon>Lachnaceae</taxon>
        <taxon>Lachnellula</taxon>
    </lineage>
</organism>